<accession>A0AAF0EW33</accession>
<dbReference type="RefSeq" id="XP_060120842.1">
    <property type="nucleotide sequence ID" value="XM_060264859.1"/>
</dbReference>
<sequence length="213" mass="24441">MFKRLSKAQALREELGEETEETGPVTIETALDEESASEEEFSDDDDDDNDDDEEDEEGDDDEEDEGDVQFTVRDALESPIYLDDEAPGRAEIFRCVACPIVMLKNDKAIEVHAESKNHKRRFHRFVEFAHAESEREGDRVMALDPRTLADLLEDERRAEEKKAPAKRKEPSSTDHVSRVERRKQRRAVRNEKRAGLQEAYAKRMEKEGGASTK</sequence>
<feature type="compositionally biased region" description="Basic and acidic residues" evidence="1">
    <location>
        <begin position="154"/>
        <end position="179"/>
    </location>
</feature>
<dbReference type="GeneID" id="85224542"/>
<keyword evidence="3" id="KW-1185">Reference proteome</keyword>
<dbReference type="Proteomes" id="UP001217754">
    <property type="component" value="Chromosome 1"/>
</dbReference>
<organism evidence="2 3">
    <name type="scientific">Malassezia japonica</name>
    <dbReference type="NCBI Taxonomy" id="223818"/>
    <lineage>
        <taxon>Eukaryota</taxon>
        <taxon>Fungi</taxon>
        <taxon>Dikarya</taxon>
        <taxon>Basidiomycota</taxon>
        <taxon>Ustilaginomycotina</taxon>
        <taxon>Malasseziomycetes</taxon>
        <taxon>Malasseziales</taxon>
        <taxon>Malasseziaceae</taxon>
        <taxon>Malassezia</taxon>
    </lineage>
</organism>
<dbReference type="SUPFAM" id="SSF57667">
    <property type="entry name" value="beta-beta-alpha zinc fingers"/>
    <property type="match status" value="1"/>
</dbReference>
<feature type="region of interest" description="Disordered" evidence="1">
    <location>
        <begin position="1"/>
        <end position="68"/>
    </location>
</feature>
<evidence type="ECO:0000313" key="2">
    <source>
        <dbReference type="EMBL" id="WFD37945.1"/>
    </source>
</evidence>
<reference evidence="2" key="1">
    <citation type="submission" date="2023-03" db="EMBL/GenBank/DDBJ databases">
        <title>Mating type loci evolution in Malassezia.</title>
        <authorList>
            <person name="Coelho M.A."/>
        </authorList>
    </citation>
    <scope>NUCLEOTIDE SEQUENCE</scope>
    <source>
        <strain evidence="2">CBS 9431</strain>
    </source>
</reference>
<dbReference type="InterPro" id="IPR036236">
    <property type="entry name" value="Znf_C2H2_sf"/>
</dbReference>
<dbReference type="Gene3D" id="3.30.160.60">
    <property type="entry name" value="Classic Zinc Finger"/>
    <property type="match status" value="1"/>
</dbReference>
<feature type="region of interest" description="Disordered" evidence="1">
    <location>
        <begin position="153"/>
        <end position="213"/>
    </location>
</feature>
<feature type="compositionally biased region" description="Acidic residues" evidence="1">
    <location>
        <begin position="30"/>
        <end position="67"/>
    </location>
</feature>
<protein>
    <submittedName>
        <fullName evidence="2">Uncharacterized protein</fullName>
    </submittedName>
</protein>
<dbReference type="EMBL" id="CP119958">
    <property type="protein sequence ID" value="WFD37945.1"/>
    <property type="molecule type" value="Genomic_DNA"/>
</dbReference>
<dbReference type="AlphaFoldDB" id="A0AAF0EW33"/>
<evidence type="ECO:0000256" key="1">
    <source>
        <dbReference type="SAM" id="MobiDB-lite"/>
    </source>
</evidence>
<name>A0AAF0EW33_9BASI</name>
<evidence type="ECO:0000313" key="3">
    <source>
        <dbReference type="Proteomes" id="UP001217754"/>
    </source>
</evidence>
<gene>
    <name evidence="2" type="ORF">MJAP1_000893</name>
</gene>
<proteinExistence type="predicted"/>
<feature type="compositionally biased region" description="Basic and acidic residues" evidence="1">
    <location>
        <begin position="188"/>
        <end position="213"/>
    </location>
</feature>